<dbReference type="SUPFAM" id="SSF55729">
    <property type="entry name" value="Acyl-CoA N-acyltransferases (Nat)"/>
    <property type="match status" value="1"/>
</dbReference>
<evidence type="ECO:0000256" key="1">
    <source>
        <dbReference type="ARBA" id="ARBA00001946"/>
    </source>
</evidence>
<dbReference type="InterPro" id="IPR020476">
    <property type="entry name" value="Nudix_hydrolase"/>
</dbReference>
<accession>A0A1Q2CM77</accession>
<reference evidence="8" key="1">
    <citation type="submission" date="2017-02" db="EMBL/GenBank/DDBJ databases">
        <title>Tessaracoccus aquaemaris sp. nov., isolated from the intestine of a Korean rockfish, Sebastes schlegelii, in a marine aquaculture pond.</title>
        <authorList>
            <person name="Tak E.J."/>
            <person name="Bae J.-W."/>
        </authorList>
    </citation>
    <scope>NUCLEOTIDE SEQUENCE [LARGE SCALE GENOMIC DNA]</scope>
    <source>
        <strain evidence="8">NSG39</strain>
    </source>
</reference>
<sequence>MTEFQVHVDVNGSTGNLRWDEQRVDVDTLQRAVSLAADDVLVGRGLRRLQVEIPEWDTAARTALHRAGFRLEGRLRSSLEREPGDYRDSLIYARLAVDPVYGVPGHSGVLNSILPTKRVIAHALMRDEAGRVLLLETTYKSDWELPGGVAEVGEPPRAAAEREIREEIGLEVRLGQPLLADWMPPYLGWSDAVEFIFDAGVVDAATVATLAPSDREIKALHWVAPAMVTDHVTELSARRIALMLEGRQGYTEAGYLDAT</sequence>
<evidence type="ECO:0000256" key="3">
    <source>
        <dbReference type="ARBA" id="ARBA00022801"/>
    </source>
</evidence>
<evidence type="ECO:0000259" key="6">
    <source>
        <dbReference type="PROSITE" id="PS51462"/>
    </source>
</evidence>
<dbReference type="Proteomes" id="UP000188145">
    <property type="component" value="Chromosome"/>
</dbReference>
<evidence type="ECO:0000313" key="8">
    <source>
        <dbReference type="Proteomes" id="UP000188145"/>
    </source>
</evidence>
<dbReference type="KEGG" id="tes:BW730_06505"/>
<evidence type="ECO:0000256" key="4">
    <source>
        <dbReference type="ARBA" id="ARBA00022842"/>
    </source>
</evidence>
<dbReference type="InterPro" id="IPR020084">
    <property type="entry name" value="NUDIX_hydrolase_CS"/>
</dbReference>
<dbReference type="Gene3D" id="3.40.630.30">
    <property type="match status" value="1"/>
</dbReference>
<dbReference type="Pfam" id="PF00293">
    <property type="entry name" value="NUDIX"/>
    <property type="match status" value="1"/>
</dbReference>
<dbReference type="OrthoDB" id="4247482at2"/>
<gene>
    <name evidence="7" type="ORF">BW730_06505</name>
</gene>
<dbReference type="InterPro" id="IPR000086">
    <property type="entry name" value="NUDIX_hydrolase_dom"/>
</dbReference>
<proteinExistence type="inferred from homology"/>
<evidence type="ECO:0000256" key="5">
    <source>
        <dbReference type="RuleBase" id="RU003476"/>
    </source>
</evidence>
<dbReference type="STRING" id="1332264.BW730_06505"/>
<dbReference type="PANTHER" id="PTHR43046:SF12">
    <property type="entry name" value="GDP-MANNOSE MANNOSYL HYDROLASE"/>
    <property type="match status" value="1"/>
</dbReference>
<dbReference type="GO" id="GO:0016787">
    <property type="term" value="F:hydrolase activity"/>
    <property type="evidence" value="ECO:0007669"/>
    <property type="project" value="UniProtKB-KW"/>
</dbReference>
<dbReference type="InterPro" id="IPR016181">
    <property type="entry name" value="Acyl_CoA_acyltransferase"/>
</dbReference>
<dbReference type="EMBL" id="CP019606">
    <property type="protein sequence ID" value="AQP47209.1"/>
    <property type="molecule type" value="Genomic_DNA"/>
</dbReference>
<comment type="cofactor">
    <cofactor evidence="1">
        <name>Mg(2+)</name>
        <dbReference type="ChEBI" id="CHEBI:18420"/>
    </cofactor>
</comment>
<dbReference type="PROSITE" id="PS00893">
    <property type="entry name" value="NUDIX_BOX"/>
    <property type="match status" value="1"/>
</dbReference>
<name>A0A1Q2CM77_9ACTN</name>
<dbReference type="RefSeq" id="WP_077685535.1">
    <property type="nucleotide sequence ID" value="NZ_CP019606.1"/>
</dbReference>
<keyword evidence="3 5" id="KW-0378">Hydrolase</keyword>
<dbReference type="CDD" id="cd18876">
    <property type="entry name" value="NUDIX_Hydrolase"/>
    <property type="match status" value="1"/>
</dbReference>
<dbReference type="PROSITE" id="PS51462">
    <property type="entry name" value="NUDIX"/>
    <property type="match status" value="1"/>
</dbReference>
<evidence type="ECO:0000313" key="7">
    <source>
        <dbReference type="EMBL" id="AQP47209.1"/>
    </source>
</evidence>
<keyword evidence="4" id="KW-0460">Magnesium</keyword>
<organism evidence="7 8">
    <name type="scientific">Tessaracoccus aquimaris</name>
    <dbReference type="NCBI Taxonomy" id="1332264"/>
    <lineage>
        <taxon>Bacteria</taxon>
        <taxon>Bacillati</taxon>
        <taxon>Actinomycetota</taxon>
        <taxon>Actinomycetes</taxon>
        <taxon>Propionibacteriales</taxon>
        <taxon>Propionibacteriaceae</taxon>
        <taxon>Tessaracoccus</taxon>
    </lineage>
</organism>
<evidence type="ECO:0000256" key="2">
    <source>
        <dbReference type="ARBA" id="ARBA00005582"/>
    </source>
</evidence>
<comment type="similarity">
    <text evidence="2 5">Belongs to the Nudix hydrolase family.</text>
</comment>
<protein>
    <submittedName>
        <fullName evidence="7">NUDIX hydrolase</fullName>
    </submittedName>
</protein>
<dbReference type="Gene3D" id="3.90.79.10">
    <property type="entry name" value="Nucleoside Triphosphate Pyrophosphohydrolase"/>
    <property type="match status" value="1"/>
</dbReference>
<dbReference type="SUPFAM" id="SSF55811">
    <property type="entry name" value="Nudix"/>
    <property type="match status" value="1"/>
</dbReference>
<dbReference type="PANTHER" id="PTHR43046">
    <property type="entry name" value="GDP-MANNOSE MANNOSYL HYDROLASE"/>
    <property type="match status" value="1"/>
</dbReference>
<dbReference type="AlphaFoldDB" id="A0A1Q2CM77"/>
<dbReference type="InterPro" id="IPR015797">
    <property type="entry name" value="NUDIX_hydrolase-like_dom_sf"/>
</dbReference>
<dbReference type="PRINTS" id="PR00502">
    <property type="entry name" value="NUDIXFAMILY"/>
</dbReference>
<keyword evidence="8" id="KW-1185">Reference proteome</keyword>
<feature type="domain" description="Nudix hydrolase" evidence="6">
    <location>
        <begin position="115"/>
        <end position="248"/>
    </location>
</feature>